<dbReference type="PANTHER" id="PTHR33420">
    <property type="entry name" value="FIMBRIAL SUBUNIT ELFA-RELATED"/>
    <property type="match status" value="1"/>
</dbReference>
<dbReference type="Pfam" id="PF00419">
    <property type="entry name" value="Fimbrial"/>
    <property type="match status" value="1"/>
</dbReference>
<proteinExistence type="inferred from homology"/>
<dbReference type="AlphaFoldDB" id="A0A0J8FXD0"/>
<evidence type="ECO:0000313" key="7">
    <source>
        <dbReference type="Proteomes" id="UP000037551"/>
    </source>
</evidence>
<dbReference type="EMBL" id="LFMW01000021">
    <property type="protein sequence ID" value="KMT52953.1"/>
    <property type="molecule type" value="Genomic_DNA"/>
</dbReference>
<evidence type="ECO:0000259" key="5">
    <source>
        <dbReference type="Pfam" id="PF00419"/>
    </source>
</evidence>
<name>A0A0J8FXD0_9PSED</name>
<evidence type="ECO:0000256" key="1">
    <source>
        <dbReference type="ARBA" id="ARBA00004561"/>
    </source>
</evidence>
<evidence type="ECO:0000256" key="3">
    <source>
        <dbReference type="ARBA" id="ARBA00023263"/>
    </source>
</evidence>
<dbReference type="STRING" id="1674920.ACR52_25300"/>
<comment type="caution">
    <text evidence="6">The sequence shown here is derived from an EMBL/GenBank/DDBJ whole genome shotgun (WGS) entry which is preliminary data.</text>
</comment>
<dbReference type="GO" id="GO:0009289">
    <property type="term" value="C:pilus"/>
    <property type="evidence" value="ECO:0007669"/>
    <property type="project" value="UniProtKB-SubCell"/>
</dbReference>
<dbReference type="InterPro" id="IPR000259">
    <property type="entry name" value="Adhesion_dom_fimbrial"/>
</dbReference>
<dbReference type="Proteomes" id="UP000037551">
    <property type="component" value="Unassembled WGS sequence"/>
</dbReference>
<dbReference type="PANTHER" id="PTHR33420:SF14">
    <property type="entry name" value="TYPE 1 FIMBRIN D-MANNOSE SPECIFIC ADHESIN"/>
    <property type="match status" value="1"/>
</dbReference>
<reference evidence="6 7" key="1">
    <citation type="submission" date="2015-06" db="EMBL/GenBank/DDBJ databases">
        <title>Draft genome sequence of an Antarctic Pseudomonas sp. strain KG01 with full potential for biotechnological applications.</title>
        <authorList>
            <person name="Pavlov M.S."/>
            <person name="Lira F."/>
            <person name="Martinez J.L."/>
            <person name="Marshall S.H."/>
        </authorList>
    </citation>
    <scope>NUCLEOTIDE SEQUENCE [LARGE SCALE GENOMIC DNA]</scope>
    <source>
        <strain evidence="6 7">KG01</strain>
    </source>
</reference>
<keyword evidence="3" id="KW-0281">Fimbrium</keyword>
<comment type="similarity">
    <text evidence="2">Belongs to the fimbrial protein family.</text>
</comment>
<dbReference type="RefSeq" id="WP_048730594.1">
    <property type="nucleotide sequence ID" value="NZ_LFMW01000021.1"/>
</dbReference>
<evidence type="ECO:0000256" key="4">
    <source>
        <dbReference type="SAM" id="SignalP"/>
    </source>
</evidence>
<dbReference type="Gene3D" id="2.60.40.1090">
    <property type="entry name" value="Fimbrial-type adhesion domain"/>
    <property type="match status" value="1"/>
</dbReference>
<dbReference type="InterPro" id="IPR036937">
    <property type="entry name" value="Adhesion_dom_fimbrial_sf"/>
</dbReference>
<evidence type="ECO:0000313" key="6">
    <source>
        <dbReference type="EMBL" id="KMT52953.1"/>
    </source>
</evidence>
<dbReference type="GO" id="GO:0043709">
    <property type="term" value="P:cell adhesion involved in single-species biofilm formation"/>
    <property type="evidence" value="ECO:0007669"/>
    <property type="project" value="TreeGrafter"/>
</dbReference>
<evidence type="ECO:0000256" key="2">
    <source>
        <dbReference type="ARBA" id="ARBA00006671"/>
    </source>
</evidence>
<comment type="subcellular location">
    <subcellularLocation>
        <location evidence="1">Fimbrium</location>
    </subcellularLocation>
</comment>
<gene>
    <name evidence="6" type="ORF">ACR52_25300</name>
</gene>
<protein>
    <recommendedName>
        <fullName evidence="5">Fimbrial-type adhesion domain-containing protein</fullName>
    </recommendedName>
</protein>
<organism evidence="6 7">
    <name type="scientific">Pseudomonas fildesensis</name>
    <dbReference type="NCBI Taxonomy" id="1674920"/>
    <lineage>
        <taxon>Bacteria</taxon>
        <taxon>Pseudomonadati</taxon>
        <taxon>Pseudomonadota</taxon>
        <taxon>Gammaproteobacteria</taxon>
        <taxon>Pseudomonadales</taxon>
        <taxon>Pseudomonadaceae</taxon>
        <taxon>Pseudomonas</taxon>
    </lineage>
</organism>
<keyword evidence="7" id="KW-1185">Reference proteome</keyword>
<dbReference type="InterPro" id="IPR050263">
    <property type="entry name" value="Bact_Fimbrial_Adh_Pro"/>
</dbReference>
<dbReference type="SUPFAM" id="SSF49401">
    <property type="entry name" value="Bacterial adhesins"/>
    <property type="match status" value="1"/>
</dbReference>
<dbReference type="InterPro" id="IPR008966">
    <property type="entry name" value="Adhesion_dom_sf"/>
</dbReference>
<dbReference type="Gene3D" id="2.60.40.3310">
    <property type="match status" value="1"/>
</dbReference>
<dbReference type="PATRIC" id="fig|1674920.3.peg.3489"/>
<feature type="domain" description="Fimbrial-type adhesion" evidence="5">
    <location>
        <begin position="196"/>
        <end position="360"/>
    </location>
</feature>
<feature type="signal peptide" evidence="4">
    <location>
        <begin position="1"/>
        <end position="24"/>
    </location>
</feature>
<accession>A0A0J8FXD0</accession>
<feature type="chain" id="PRO_5005297748" description="Fimbrial-type adhesion domain-containing protein" evidence="4">
    <location>
        <begin position="25"/>
        <end position="360"/>
    </location>
</feature>
<sequence length="360" mass="38689">MFGNFAAQSLLVWSLVWIAGNALADCERVEAGGAIDSTMPLRISQITVGRDIPVGTEVYRQVFTPGGVASIRCTPGTRDINLKRNLEMVSGPIPGYQSGANGNTYPTNLAGIGVRILDVDNRAFPFTAKLPDCPGPQACVFRDTNLDKFTLSFVKVSAHVEAGPVLSASLPIVNIGYEIRGRQLPVRRVRPSGQLRVVSQTCQAPNIQVNLGQHSVGTLEKTGYTPWQDFSIVLNQCPGFYGYYSVGVNVLEPGVVFKTNKIAFRIDPTQRAVSTDEGILSLTVQGPGLERAAQGVGVQLALENSRPIRLSTLLDSGISLQPKEGGSYVIALKARYLRLSNSTVHSGPANATAIFTINYQ</sequence>
<keyword evidence="4" id="KW-0732">Signal</keyword>
<dbReference type="OrthoDB" id="6052505at2"/>